<name>A0A251PTA9_PRUPE</name>
<reference evidence="1 2" key="1">
    <citation type="journal article" date="2013" name="Nat. Genet.">
        <title>The high-quality draft genome of peach (Prunus persica) identifies unique patterns of genetic diversity, domestication and genome evolution.</title>
        <authorList>
            <consortium name="International Peach Genome Initiative"/>
            <person name="Verde I."/>
            <person name="Abbott A.G."/>
            <person name="Scalabrin S."/>
            <person name="Jung S."/>
            <person name="Shu S."/>
            <person name="Marroni F."/>
            <person name="Zhebentyayeva T."/>
            <person name="Dettori M.T."/>
            <person name="Grimwood J."/>
            <person name="Cattonaro F."/>
            <person name="Zuccolo A."/>
            <person name="Rossini L."/>
            <person name="Jenkins J."/>
            <person name="Vendramin E."/>
            <person name="Meisel L.A."/>
            <person name="Decroocq V."/>
            <person name="Sosinski B."/>
            <person name="Prochnik S."/>
            <person name="Mitros T."/>
            <person name="Policriti A."/>
            <person name="Cipriani G."/>
            <person name="Dondini L."/>
            <person name="Ficklin S."/>
            <person name="Goodstein D.M."/>
            <person name="Xuan P."/>
            <person name="Del Fabbro C."/>
            <person name="Aramini V."/>
            <person name="Copetti D."/>
            <person name="Gonzalez S."/>
            <person name="Horner D.S."/>
            <person name="Falchi R."/>
            <person name="Lucas S."/>
            <person name="Mica E."/>
            <person name="Maldonado J."/>
            <person name="Lazzari B."/>
            <person name="Bielenberg D."/>
            <person name="Pirona R."/>
            <person name="Miculan M."/>
            <person name="Barakat A."/>
            <person name="Testolin R."/>
            <person name="Stella A."/>
            <person name="Tartarini S."/>
            <person name="Tonutti P."/>
            <person name="Arus P."/>
            <person name="Orellana A."/>
            <person name="Wells C."/>
            <person name="Main D."/>
            <person name="Vizzotto G."/>
            <person name="Silva H."/>
            <person name="Salamini F."/>
            <person name="Schmutz J."/>
            <person name="Morgante M."/>
            <person name="Rokhsar D.S."/>
        </authorList>
    </citation>
    <scope>NUCLEOTIDE SEQUENCE [LARGE SCALE GENOMIC DNA]</scope>
    <source>
        <strain evidence="2">cv. Nemared</strain>
    </source>
</reference>
<sequence>MKDRKWKLLSKRRLMLLCAGRYESLLHRVSRT</sequence>
<keyword evidence="2" id="KW-1185">Reference proteome</keyword>
<dbReference type="AlphaFoldDB" id="A0A251PTA9"/>
<dbReference type="Gramene" id="ONI14798">
    <property type="protein sequence ID" value="ONI14798"/>
    <property type="gene ID" value="PRUPE_3G009300"/>
</dbReference>
<dbReference type="EMBL" id="CM007653">
    <property type="protein sequence ID" value="ONI14798.1"/>
    <property type="molecule type" value="Genomic_DNA"/>
</dbReference>
<organism evidence="1 2">
    <name type="scientific">Prunus persica</name>
    <name type="common">Peach</name>
    <name type="synonym">Amygdalus persica</name>
    <dbReference type="NCBI Taxonomy" id="3760"/>
    <lineage>
        <taxon>Eukaryota</taxon>
        <taxon>Viridiplantae</taxon>
        <taxon>Streptophyta</taxon>
        <taxon>Embryophyta</taxon>
        <taxon>Tracheophyta</taxon>
        <taxon>Spermatophyta</taxon>
        <taxon>Magnoliopsida</taxon>
        <taxon>eudicotyledons</taxon>
        <taxon>Gunneridae</taxon>
        <taxon>Pentapetalae</taxon>
        <taxon>rosids</taxon>
        <taxon>fabids</taxon>
        <taxon>Rosales</taxon>
        <taxon>Rosaceae</taxon>
        <taxon>Amygdaloideae</taxon>
        <taxon>Amygdaleae</taxon>
        <taxon>Prunus</taxon>
    </lineage>
</organism>
<accession>A0A251PTA9</accession>
<evidence type="ECO:0000313" key="2">
    <source>
        <dbReference type="Proteomes" id="UP000006882"/>
    </source>
</evidence>
<dbReference type="Proteomes" id="UP000006882">
    <property type="component" value="Chromosome G3"/>
</dbReference>
<proteinExistence type="predicted"/>
<protein>
    <submittedName>
        <fullName evidence="1">Uncharacterized protein</fullName>
    </submittedName>
</protein>
<evidence type="ECO:0000313" key="1">
    <source>
        <dbReference type="EMBL" id="ONI14798.1"/>
    </source>
</evidence>
<gene>
    <name evidence="1" type="ORF">PRUPE_3G009300</name>
</gene>